<dbReference type="InterPro" id="IPR006153">
    <property type="entry name" value="Cation/H_exchanger_TM"/>
</dbReference>
<evidence type="ECO:0000259" key="11">
    <source>
        <dbReference type="Pfam" id="PF00999"/>
    </source>
</evidence>
<proteinExistence type="predicted"/>
<keyword evidence="9" id="KW-0739">Sodium transport</keyword>
<evidence type="ECO:0000256" key="6">
    <source>
        <dbReference type="ARBA" id="ARBA00023053"/>
    </source>
</evidence>
<dbReference type="PANTHER" id="PTHR43562:SF3">
    <property type="entry name" value="SODIUM ION_PROTON EXCHANGER (EUROFUNG)"/>
    <property type="match status" value="1"/>
</dbReference>
<evidence type="ECO:0000256" key="5">
    <source>
        <dbReference type="ARBA" id="ARBA00022989"/>
    </source>
</evidence>
<comment type="caution">
    <text evidence="12">The sequence shown here is derived from an EMBL/GenBank/DDBJ whole genome shotgun (WGS) entry which is preliminary data.</text>
</comment>
<evidence type="ECO:0000313" key="12">
    <source>
        <dbReference type="EMBL" id="KAJ7326159.1"/>
    </source>
</evidence>
<evidence type="ECO:0000313" key="13">
    <source>
        <dbReference type="Proteomes" id="UP001218218"/>
    </source>
</evidence>
<dbReference type="EMBL" id="JARIHO010000042">
    <property type="protein sequence ID" value="KAJ7326159.1"/>
    <property type="molecule type" value="Genomic_DNA"/>
</dbReference>
<evidence type="ECO:0000256" key="4">
    <source>
        <dbReference type="ARBA" id="ARBA00022692"/>
    </source>
</evidence>
<evidence type="ECO:0000256" key="10">
    <source>
        <dbReference type="SAM" id="Phobius"/>
    </source>
</evidence>
<dbReference type="Gene3D" id="1.20.1530.20">
    <property type="match status" value="1"/>
</dbReference>
<comment type="subcellular location">
    <subcellularLocation>
        <location evidence="1">Membrane</location>
        <topology evidence="1">Multi-pass membrane protein</topology>
    </subcellularLocation>
</comment>
<feature type="transmembrane region" description="Helical" evidence="10">
    <location>
        <begin position="93"/>
        <end position="115"/>
    </location>
</feature>
<dbReference type="Pfam" id="PF00999">
    <property type="entry name" value="Na_H_Exchanger"/>
    <property type="match status" value="1"/>
</dbReference>
<evidence type="ECO:0000256" key="3">
    <source>
        <dbReference type="ARBA" id="ARBA00022449"/>
    </source>
</evidence>
<dbReference type="PANTHER" id="PTHR43562">
    <property type="entry name" value="NAPA-TYPE SODIUM/HYDROGEN ANTIPORTER"/>
    <property type="match status" value="1"/>
</dbReference>
<evidence type="ECO:0000256" key="7">
    <source>
        <dbReference type="ARBA" id="ARBA00023065"/>
    </source>
</evidence>
<keyword evidence="13" id="KW-1185">Reference proteome</keyword>
<keyword evidence="6" id="KW-0915">Sodium</keyword>
<keyword evidence="2" id="KW-0813">Transport</keyword>
<feature type="transmembrane region" description="Helical" evidence="10">
    <location>
        <begin position="6"/>
        <end position="24"/>
    </location>
</feature>
<feature type="transmembrane region" description="Helical" evidence="10">
    <location>
        <begin position="31"/>
        <end position="49"/>
    </location>
</feature>
<feature type="domain" description="Cation/H+ exchanger transmembrane" evidence="11">
    <location>
        <begin position="38"/>
        <end position="441"/>
    </location>
</feature>
<dbReference type="AlphaFoldDB" id="A0AAD7EJ07"/>
<dbReference type="GO" id="GO:1902600">
    <property type="term" value="P:proton transmembrane transport"/>
    <property type="evidence" value="ECO:0007669"/>
    <property type="project" value="InterPro"/>
</dbReference>
<feature type="transmembrane region" description="Helical" evidence="10">
    <location>
        <begin position="157"/>
        <end position="177"/>
    </location>
</feature>
<feature type="transmembrane region" description="Helical" evidence="10">
    <location>
        <begin position="289"/>
        <end position="311"/>
    </location>
</feature>
<feature type="transmembrane region" description="Helical" evidence="10">
    <location>
        <begin position="323"/>
        <end position="347"/>
    </location>
</feature>
<feature type="transmembrane region" description="Helical" evidence="10">
    <location>
        <begin position="127"/>
        <end position="145"/>
    </location>
</feature>
<keyword evidence="3" id="KW-0050">Antiport</keyword>
<protein>
    <submittedName>
        <fullName evidence="12">Cation/H+ exchanger</fullName>
    </submittedName>
</protein>
<gene>
    <name evidence="12" type="ORF">DFH08DRAFT_884947</name>
</gene>
<feature type="transmembrane region" description="Helical" evidence="10">
    <location>
        <begin position="61"/>
        <end position="81"/>
    </location>
</feature>
<evidence type="ECO:0000256" key="2">
    <source>
        <dbReference type="ARBA" id="ARBA00022448"/>
    </source>
</evidence>
<evidence type="ECO:0000256" key="1">
    <source>
        <dbReference type="ARBA" id="ARBA00004141"/>
    </source>
</evidence>
<dbReference type="GO" id="GO:0006814">
    <property type="term" value="P:sodium ion transport"/>
    <property type="evidence" value="ECO:0007669"/>
    <property type="project" value="UniProtKB-KW"/>
</dbReference>
<accession>A0AAD7EJ07</accession>
<keyword evidence="5 10" id="KW-1133">Transmembrane helix</keyword>
<keyword evidence="4 10" id="KW-0812">Transmembrane</keyword>
<reference evidence="12" key="1">
    <citation type="submission" date="2023-03" db="EMBL/GenBank/DDBJ databases">
        <title>Massive genome expansion in bonnet fungi (Mycena s.s.) driven by repeated elements and novel gene families across ecological guilds.</title>
        <authorList>
            <consortium name="Lawrence Berkeley National Laboratory"/>
            <person name="Harder C.B."/>
            <person name="Miyauchi S."/>
            <person name="Viragh M."/>
            <person name="Kuo A."/>
            <person name="Thoen E."/>
            <person name="Andreopoulos B."/>
            <person name="Lu D."/>
            <person name="Skrede I."/>
            <person name="Drula E."/>
            <person name="Henrissat B."/>
            <person name="Morin E."/>
            <person name="Kohler A."/>
            <person name="Barry K."/>
            <person name="LaButti K."/>
            <person name="Morin E."/>
            <person name="Salamov A."/>
            <person name="Lipzen A."/>
            <person name="Mereny Z."/>
            <person name="Hegedus B."/>
            <person name="Baldrian P."/>
            <person name="Stursova M."/>
            <person name="Weitz H."/>
            <person name="Taylor A."/>
            <person name="Grigoriev I.V."/>
            <person name="Nagy L.G."/>
            <person name="Martin F."/>
            <person name="Kauserud H."/>
        </authorList>
    </citation>
    <scope>NUCLEOTIDE SEQUENCE</scope>
    <source>
        <strain evidence="12">CBHHK002</strain>
    </source>
</reference>
<keyword evidence="8 10" id="KW-0472">Membrane</keyword>
<feature type="transmembrane region" description="Helical" evidence="10">
    <location>
        <begin position="430"/>
        <end position="452"/>
    </location>
</feature>
<feature type="transmembrane region" description="Helical" evidence="10">
    <location>
        <begin position="189"/>
        <end position="211"/>
    </location>
</feature>
<name>A0AAD7EJ07_9AGAR</name>
<dbReference type="GO" id="GO:0016020">
    <property type="term" value="C:membrane"/>
    <property type="evidence" value="ECO:0007669"/>
    <property type="project" value="UniProtKB-SubCell"/>
</dbReference>
<feature type="transmembrane region" description="Helical" evidence="10">
    <location>
        <begin position="231"/>
        <end position="250"/>
    </location>
</feature>
<dbReference type="InterPro" id="IPR038770">
    <property type="entry name" value="Na+/solute_symporter_sf"/>
</dbReference>
<organism evidence="12 13">
    <name type="scientific">Mycena albidolilacea</name>
    <dbReference type="NCBI Taxonomy" id="1033008"/>
    <lineage>
        <taxon>Eukaryota</taxon>
        <taxon>Fungi</taxon>
        <taxon>Dikarya</taxon>
        <taxon>Basidiomycota</taxon>
        <taxon>Agaricomycotina</taxon>
        <taxon>Agaricomycetes</taxon>
        <taxon>Agaricomycetidae</taxon>
        <taxon>Agaricales</taxon>
        <taxon>Marasmiineae</taxon>
        <taxon>Mycenaceae</taxon>
        <taxon>Mycena</taxon>
    </lineage>
</organism>
<sequence>MPTIAYTTPEVPLILTVGSFLYLVNVAEAVFARFLNAGLLGSLSVGILFGPEVSNIIPEAIQSAFVTIGYIGLLLIVFEAGLSTNPSMLFDNILLSCAIALSGMFLPIGISMLLLRFGFGYPLLQSFAAGAALSSTSLGTTLAMLKPAYRRTRTGTVLMAAALLDDIGGLVIAAILSQLSAASSLSSNIIVRPILVSLGFAFGVPIFAFILRSALKRIPCAATSRLFLPNAQLFIMAVALSGFVAGAKYAGTSELFGAYLAGASLAHIFTPLSAPANMATPVLAFDKHIMPVLQALFSPLFFASIGSALPIRSLGAVDGSSRVIWRGLVYSLLMGLAKLAVGLWLLIWPDRVSGHGWFWRRLSHPHIPREEIDLGESPPVPDETELTRTRSAALVGIAMMARGEIALIVAEISRPLLGIHEPGQASEPFAIVIWATLLNTAGGAVFLGLLLTRQKPIGEGRRQETEVAVAVPAT</sequence>
<evidence type="ECO:0000256" key="9">
    <source>
        <dbReference type="ARBA" id="ARBA00023201"/>
    </source>
</evidence>
<evidence type="ECO:0000256" key="8">
    <source>
        <dbReference type="ARBA" id="ARBA00023136"/>
    </source>
</evidence>
<dbReference type="Proteomes" id="UP001218218">
    <property type="component" value="Unassembled WGS sequence"/>
</dbReference>
<keyword evidence="7" id="KW-0406">Ion transport</keyword>
<dbReference type="GO" id="GO:0015297">
    <property type="term" value="F:antiporter activity"/>
    <property type="evidence" value="ECO:0007669"/>
    <property type="project" value="UniProtKB-KW"/>
</dbReference>